<comment type="caution">
    <text evidence="6">The sequence shown here is derived from an EMBL/GenBank/DDBJ whole genome shotgun (WGS) entry which is preliminary data.</text>
</comment>
<dbReference type="Proteomes" id="UP001197247">
    <property type="component" value="Unassembled WGS sequence"/>
</dbReference>
<reference evidence="6 7" key="1">
    <citation type="submission" date="2021-05" db="EMBL/GenBank/DDBJ databases">
        <title>Kineosporia and Streptomyces sp. nov. two new marine actinobacteria isolated from Coral.</title>
        <authorList>
            <person name="Buangrab K."/>
            <person name="Sutthacheep M."/>
            <person name="Yeemin T."/>
            <person name="Harunari E."/>
            <person name="Igarashi Y."/>
            <person name="Kanchanasin P."/>
            <person name="Tanasupawat S."/>
            <person name="Phongsopitanun W."/>
        </authorList>
    </citation>
    <scope>NUCLEOTIDE SEQUENCE [LARGE SCALE GENOMIC DNA]</scope>
    <source>
        <strain evidence="6 7">J2-2</strain>
    </source>
</reference>
<keyword evidence="7" id="KW-1185">Reference proteome</keyword>
<keyword evidence="2" id="KW-0808">Transferase</keyword>
<evidence type="ECO:0000313" key="7">
    <source>
        <dbReference type="Proteomes" id="UP001197247"/>
    </source>
</evidence>
<feature type="domain" description="Glycosyl transferase family 1" evidence="4">
    <location>
        <begin position="218"/>
        <end position="389"/>
    </location>
</feature>
<dbReference type="Pfam" id="PF00534">
    <property type="entry name" value="Glycos_transf_1"/>
    <property type="match status" value="1"/>
</dbReference>
<keyword evidence="1" id="KW-0328">Glycosyltransferase</keyword>
<feature type="domain" description="Glycosyltransferase subfamily 4-like N-terminal" evidence="5">
    <location>
        <begin position="50"/>
        <end position="204"/>
    </location>
</feature>
<sequence length="412" mass="44738">MIGGTRLPGGRVGRAHQVARGRTREGTGTGGRAVSGRTLVITNDFPPRTGGIESFVLAMARRFPPGQVVVHTARQKGDREFDAGLDFPVVRDRSPIMLPTPAITRRSIEIARAEGCDRVWFGAAAPLGLMAPKLRAAGIERLVATTHGHEVWWAVVPGTRALMRRIGQQVDALTYLGEYTRSRVAPALDPASRQRFVQLTPGVDDRTFNPGVDGAQVREELGLGDRPVVVCVSRMVARKGQDVLVEALPLIRERVPDAALLLVGDGPYRSEVERRIDKARLREHVFVTGRVSWERIPEYFAAGDVFCMPARTRLAGFDLEGLGICYLEAAATGLPVVAGDSGGAPDAVLEGENGYVVHGTDARAVAARCAELLLDRDLAAEFGRRGREWVGEKWRWDDLALRLQGLLAGDPP</sequence>
<evidence type="ECO:0000259" key="4">
    <source>
        <dbReference type="Pfam" id="PF00534"/>
    </source>
</evidence>
<feature type="region of interest" description="Disordered" evidence="3">
    <location>
        <begin position="1"/>
        <end position="31"/>
    </location>
</feature>
<dbReference type="SUPFAM" id="SSF53756">
    <property type="entry name" value="UDP-Glycosyltransferase/glycogen phosphorylase"/>
    <property type="match status" value="1"/>
</dbReference>
<evidence type="ECO:0000313" key="6">
    <source>
        <dbReference type="EMBL" id="MBT0771026.1"/>
    </source>
</evidence>
<dbReference type="CDD" id="cd03801">
    <property type="entry name" value="GT4_PimA-like"/>
    <property type="match status" value="1"/>
</dbReference>
<evidence type="ECO:0000256" key="1">
    <source>
        <dbReference type="ARBA" id="ARBA00022676"/>
    </source>
</evidence>
<feature type="compositionally biased region" description="Gly residues" evidence="3">
    <location>
        <begin position="1"/>
        <end position="12"/>
    </location>
</feature>
<dbReference type="PANTHER" id="PTHR45947">
    <property type="entry name" value="SULFOQUINOVOSYL TRANSFERASE SQD2"/>
    <property type="match status" value="1"/>
</dbReference>
<dbReference type="Gene3D" id="3.40.50.2000">
    <property type="entry name" value="Glycogen Phosphorylase B"/>
    <property type="match status" value="2"/>
</dbReference>
<accession>A0ABS5TLH4</accession>
<gene>
    <name evidence="6" type="ORF">KIH74_18955</name>
</gene>
<proteinExistence type="predicted"/>
<dbReference type="InterPro" id="IPR001296">
    <property type="entry name" value="Glyco_trans_1"/>
</dbReference>
<dbReference type="PANTHER" id="PTHR45947:SF3">
    <property type="entry name" value="SULFOQUINOVOSYL TRANSFERASE SQD2"/>
    <property type="match status" value="1"/>
</dbReference>
<dbReference type="Pfam" id="PF13439">
    <property type="entry name" value="Glyco_transf_4"/>
    <property type="match status" value="1"/>
</dbReference>
<evidence type="ECO:0000256" key="2">
    <source>
        <dbReference type="ARBA" id="ARBA00022679"/>
    </source>
</evidence>
<dbReference type="InterPro" id="IPR028098">
    <property type="entry name" value="Glyco_trans_4-like_N"/>
</dbReference>
<dbReference type="EMBL" id="JAHBAY010000007">
    <property type="protein sequence ID" value="MBT0771026.1"/>
    <property type="molecule type" value="Genomic_DNA"/>
</dbReference>
<protein>
    <submittedName>
        <fullName evidence="6">Glycosyltransferase family 4 protein</fullName>
    </submittedName>
</protein>
<evidence type="ECO:0000259" key="5">
    <source>
        <dbReference type="Pfam" id="PF13439"/>
    </source>
</evidence>
<dbReference type="InterPro" id="IPR050194">
    <property type="entry name" value="Glycosyltransferase_grp1"/>
</dbReference>
<evidence type="ECO:0000256" key="3">
    <source>
        <dbReference type="SAM" id="MobiDB-lite"/>
    </source>
</evidence>
<name>A0ABS5TLH4_9ACTN</name>
<organism evidence="6 7">
    <name type="scientific">Kineosporia corallincola</name>
    <dbReference type="NCBI Taxonomy" id="2835133"/>
    <lineage>
        <taxon>Bacteria</taxon>
        <taxon>Bacillati</taxon>
        <taxon>Actinomycetota</taxon>
        <taxon>Actinomycetes</taxon>
        <taxon>Kineosporiales</taxon>
        <taxon>Kineosporiaceae</taxon>
        <taxon>Kineosporia</taxon>
    </lineage>
</organism>